<name>A0AC58TG07_TOBAC</name>
<evidence type="ECO:0000313" key="2">
    <source>
        <dbReference type="RefSeq" id="XP_075096146.1"/>
    </source>
</evidence>
<proteinExistence type="predicted"/>
<reference evidence="2" key="2">
    <citation type="submission" date="2025-08" db="UniProtKB">
        <authorList>
            <consortium name="RefSeq"/>
        </authorList>
    </citation>
    <scope>IDENTIFICATION</scope>
    <source>
        <tissue evidence="2">Leaf</tissue>
    </source>
</reference>
<organism evidence="1 2">
    <name type="scientific">Nicotiana tabacum</name>
    <name type="common">Common tobacco</name>
    <dbReference type="NCBI Taxonomy" id="4097"/>
    <lineage>
        <taxon>Eukaryota</taxon>
        <taxon>Viridiplantae</taxon>
        <taxon>Streptophyta</taxon>
        <taxon>Embryophyta</taxon>
        <taxon>Tracheophyta</taxon>
        <taxon>Spermatophyta</taxon>
        <taxon>Magnoliopsida</taxon>
        <taxon>eudicotyledons</taxon>
        <taxon>Gunneridae</taxon>
        <taxon>Pentapetalae</taxon>
        <taxon>asterids</taxon>
        <taxon>lamiids</taxon>
        <taxon>Solanales</taxon>
        <taxon>Solanaceae</taxon>
        <taxon>Nicotianoideae</taxon>
        <taxon>Nicotianeae</taxon>
        <taxon>Nicotiana</taxon>
    </lineage>
</organism>
<dbReference type="RefSeq" id="XP_075096146.1">
    <property type="nucleotide sequence ID" value="XM_075240045.1"/>
</dbReference>
<keyword evidence="1" id="KW-1185">Reference proteome</keyword>
<evidence type="ECO:0000313" key="1">
    <source>
        <dbReference type="Proteomes" id="UP000790787"/>
    </source>
</evidence>
<protein>
    <submittedName>
        <fullName evidence="2">F-box/FBD/LRR-repeat protein At1g13570-like</fullName>
    </submittedName>
</protein>
<dbReference type="Proteomes" id="UP000790787">
    <property type="component" value="Chromosome 20"/>
</dbReference>
<sequence>MSQCDLARNVRKSTIISDLPTNILHRILELMPIKYVARTSILSKQWRKLWSTQPHLLFGPLFFGYVSNIVGASPASIIHKILMQHIGPILGFHLISKLHELSQSDVDQCIIFVSNHGIQKLTLDLANHEKYALPYTIFTCSTLTHLKLSRHIFKLPQNTQFPNLVSLQLEHSALDGHVGSNRNILLLPLLETLESRFCVDVDRVYISSPKLVNLSILRSYTVTFQCFSLNPILKRITHLWLDGSSLKNLGSVPVPDRLALPLKLQSLKISDLKISVKHISCALCLLRNSPNIYKLGIDEVVKVT</sequence>
<reference evidence="1" key="1">
    <citation type="journal article" date="2014" name="Nat. Commun.">
        <title>The tobacco genome sequence and its comparison with those of tomato and potato.</title>
        <authorList>
            <person name="Sierro N."/>
            <person name="Battey J.N."/>
            <person name="Ouadi S."/>
            <person name="Bakaher N."/>
            <person name="Bovet L."/>
            <person name="Willig A."/>
            <person name="Goepfert S."/>
            <person name="Peitsch M.C."/>
            <person name="Ivanov N.V."/>
        </authorList>
    </citation>
    <scope>NUCLEOTIDE SEQUENCE [LARGE SCALE GENOMIC DNA]</scope>
</reference>
<accession>A0AC58TG07</accession>
<gene>
    <name evidence="2" type="primary">LOC107812517</name>
</gene>